<organism evidence="2 3">
    <name type="scientific">Roseomonas fluvialis</name>
    <dbReference type="NCBI Taxonomy" id="1750527"/>
    <lineage>
        <taxon>Bacteria</taxon>
        <taxon>Pseudomonadati</taxon>
        <taxon>Pseudomonadota</taxon>
        <taxon>Alphaproteobacteria</taxon>
        <taxon>Acetobacterales</taxon>
        <taxon>Roseomonadaceae</taxon>
        <taxon>Roseomonas</taxon>
    </lineage>
</organism>
<dbReference type="RefSeq" id="WP_244458393.1">
    <property type="nucleotide sequence ID" value="NZ_AP025637.1"/>
</dbReference>
<dbReference type="NCBIfam" id="TIGR03561">
    <property type="entry name" value="organ_hyd_perox"/>
    <property type="match status" value="1"/>
</dbReference>
<dbReference type="PANTHER" id="PTHR33797">
    <property type="entry name" value="ORGANIC HYDROPEROXIDE RESISTANCE PROTEIN-LIKE"/>
    <property type="match status" value="1"/>
</dbReference>
<sequence>MADKIDAKFTAHASATGGRNGHTAADDGLVSVDLSVPKAMGGPGKPNTSTPEHLFAAGYAACFGGAVDFVGRQHKVNAAGAKVSAAVSIGPREGGGFGLSVVLTVEDPTIPQATLETLAQEAHEKICPYSHATRGNVDVTLTIKGG</sequence>
<dbReference type="EMBL" id="AP025637">
    <property type="protein sequence ID" value="BDG71101.1"/>
    <property type="molecule type" value="Genomic_DNA"/>
</dbReference>
<accession>A0ABN6NXE5</accession>
<comment type="similarity">
    <text evidence="1">Belongs to the OsmC/Ohr family.</text>
</comment>
<proteinExistence type="inferred from homology"/>
<dbReference type="InterPro" id="IPR003718">
    <property type="entry name" value="OsmC/Ohr_fam"/>
</dbReference>
<protein>
    <submittedName>
        <fullName evidence="2">Ohr subfamily peroxiredoxin</fullName>
    </submittedName>
</protein>
<dbReference type="Pfam" id="PF02566">
    <property type="entry name" value="OsmC"/>
    <property type="match status" value="1"/>
</dbReference>
<dbReference type="PANTHER" id="PTHR33797:SF2">
    <property type="entry name" value="ORGANIC HYDROPEROXIDE RESISTANCE PROTEIN-LIKE"/>
    <property type="match status" value="1"/>
</dbReference>
<dbReference type="InterPro" id="IPR015946">
    <property type="entry name" value="KH_dom-like_a/b"/>
</dbReference>
<evidence type="ECO:0000256" key="1">
    <source>
        <dbReference type="ARBA" id="ARBA00007378"/>
    </source>
</evidence>
<dbReference type="Gene3D" id="3.30.300.20">
    <property type="match status" value="1"/>
</dbReference>
<evidence type="ECO:0000313" key="3">
    <source>
        <dbReference type="Proteomes" id="UP000831327"/>
    </source>
</evidence>
<gene>
    <name evidence="2" type="ORF">Rmf_10300</name>
</gene>
<reference evidence="2 3" key="1">
    <citation type="journal article" date="2016" name="Microbes Environ.">
        <title>Phylogenetically diverse aerobic anoxygenic phototrophic bacteria isolated from epilithic biofilms in Tama river, Japan.</title>
        <authorList>
            <person name="Hirose S."/>
            <person name="Matsuura K."/>
            <person name="Haruta S."/>
        </authorList>
    </citation>
    <scope>NUCLEOTIDE SEQUENCE [LARGE SCALE GENOMIC DNA]</scope>
    <source>
        <strain evidence="2 3">S08</strain>
    </source>
</reference>
<dbReference type="InterPro" id="IPR019953">
    <property type="entry name" value="OHR"/>
</dbReference>
<dbReference type="Proteomes" id="UP000831327">
    <property type="component" value="Chromosome"/>
</dbReference>
<dbReference type="InterPro" id="IPR036102">
    <property type="entry name" value="OsmC/Ohrsf"/>
</dbReference>
<dbReference type="SUPFAM" id="SSF82784">
    <property type="entry name" value="OsmC-like"/>
    <property type="match status" value="1"/>
</dbReference>
<name>A0ABN6NXE5_9PROT</name>
<evidence type="ECO:0000313" key="2">
    <source>
        <dbReference type="EMBL" id="BDG71101.1"/>
    </source>
</evidence>
<dbReference type="Gene3D" id="2.20.25.10">
    <property type="match status" value="1"/>
</dbReference>
<keyword evidence="3" id="KW-1185">Reference proteome</keyword>